<name>A0A1Z5YR34_9PROT</name>
<comment type="caution">
    <text evidence="1">The sequence shown here is derived from an EMBL/GenBank/DDBJ whole genome shotgun (WGS) entry which is preliminary data.</text>
</comment>
<sequence length="168" mass="18955">MREEIRAGMKGRIRFNAGTDAIEVIVGEDHEVPRWQPISRHTMVQYLPPLVIERLWDMFADAAGSAYYADDRLAGVKFLAVHRVAEFIEQEGCFQIEEDNAPPLSLPSQKAVSVESFLSGKMKTTLADISKNVIDPPSEKDLAEILKNAGWVSRRTATGRFWVKSRHE</sequence>
<dbReference type="Proteomes" id="UP000196086">
    <property type="component" value="Unassembled WGS sequence"/>
</dbReference>
<evidence type="ECO:0000313" key="1">
    <source>
        <dbReference type="EMBL" id="OUI97807.1"/>
    </source>
</evidence>
<dbReference type="OrthoDB" id="7222996at2"/>
<dbReference type="EMBL" id="JOMQ01000112">
    <property type="protein sequence ID" value="OUI97807.1"/>
    <property type="molecule type" value="Genomic_DNA"/>
</dbReference>
<reference evidence="1 2" key="1">
    <citation type="submission" date="2014-06" db="EMBL/GenBank/DDBJ databases">
        <authorList>
            <person name="Ju J."/>
            <person name="Zhang J."/>
        </authorList>
    </citation>
    <scope>NUCLEOTIDE SEQUENCE [LARGE SCALE GENOMIC DNA]</scope>
    <source>
        <strain evidence="1 2">DsW_47</strain>
    </source>
</reference>
<accession>A0A1Z5YR34</accession>
<organism evidence="1 2">
    <name type="scientific">Acetobacter cibinongensis</name>
    <dbReference type="NCBI Taxonomy" id="146475"/>
    <lineage>
        <taxon>Bacteria</taxon>
        <taxon>Pseudomonadati</taxon>
        <taxon>Pseudomonadota</taxon>
        <taxon>Alphaproteobacteria</taxon>
        <taxon>Acetobacterales</taxon>
        <taxon>Acetobacteraceae</taxon>
        <taxon>Acetobacter</taxon>
    </lineage>
</organism>
<protein>
    <submittedName>
        <fullName evidence="1">Uncharacterized protein</fullName>
    </submittedName>
</protein>
<evidence type="ECO:0000313" key="2">
    <source>
        <dbReference type="Proteomes" id="UP000196086"/>
    </source>
</evidence>
<gene>
    <name evidence="1" type="ORF">HK14_01815</name>
</gene>
<proteinExistence type="predicted"/>
<dbReference type="AlphaFoldDB" id="A0A1Z5YR34"/>